<dbReference type="AlphaFoldDB" id="A0A8S9LNU4"/>
<dbReference type="EMBL" id="QGKY02000164">
    <property type="protein sequence ID" value="KAF2592497.1"/>
    <property type="molecule type" value="Genomic_DNA"/>
</dbReference>
<protein>
    <recommendedName>
        <fullName evidence="1">Reverse transcriptase zinc-binding domain-containing protein</fullName>
    </recommendedName>
</protein>
<name>A0A8S9LNU4_BRACR</name>
<evidence type="ECO:0000313" key="2">
    <source>
        <dbReference type="EMBL" id="KAF2592497.1"/>
    </source>
</evidence>
<accession>A0A8S9LNU4</accession>
<sequence>MFRSILSLRHKALPFISSDTSLGIPLSATVADLHHGNGWALPNARSENQVLLLSYISTLHLSAGSDQAVWSVNGAKNKEFSSKQIFNAIRRSVPCKIWAHLVWHKASIARHSTTTWLFILNRNPTFDRLLSWNVDVEPFCLLCGEGDESRYHLFFECSFSSVVWRSLLRRFRLSSLPLLWSDILLWLPIAHPDAMVKLGILQVWQASIYELWKERNRRSHEGLTQPPARIMRYISETLRDKCSALLSLGHPLGPRLARFWFDPP</sequence>
<organism evidence="3 4">
    <name type="scientific">Brassica cretica</name>
    <name type="common">Mustard</name>
    <dbReference type="NCBI Taxonomy" id="69181"/>
    <lineage>
        <taxon>Eukaryota</taxon>
        <taxon>Viridiplantae</taxon>
        <taxon>Streptophyta</taxon>
        <taxon>Embryophyta</taxon>
        <taxon>Tracheophyta</taxon>
        <taxon>Spermatophyta</taxon>
        <taxon>Magnoliopsida</taxon>
        <taxon>eudicotyledons</taxon>
        <taxon>Gunneridae</taxon>
        <taxon>Pentapetalae</taxon>
        <taxon>rosids</taxon>
        <taxon>malvids</taxon>
        <taxon>Brassicales</taxon>
        <taxon>Brassicaceae</taxon>
        <taxon>Brassiceae</taxon>
        <taxon>Brassica</taxon>
    </lineage>
</organism>
<evidence type="ECO:0000313" key="4">
    <source>
        <dbReference type="Proteomes" id="UP000712281"/>
    </source>
</evidence>
<feature type="domain" description="Reverse transcriptase zinc-binding" evidence="1">
    <location>
        <begin position="80"/>
        <end position="164"/>
    </location>
</feature>
<dbReference type="EMBL" id="QGKW02000276">
    <property type="protein sequence ID" value="KAF2607208.1"/>
    <property type="molecule type" value="Genomic_DNA"/>
</dbReference>
<dbReference type="Pfam" id="PF13966">
    <property type="entry name" value="zf-RVT"/>
    <property type="match status" value="1"/>
</dbReference>
<evidence type="ECO:0000313" key="3">
    <source>
        <dbReference type="EMBL" id="KAF2607208.1"/>
    </source>
</evidence>
<evidence type="ECO:0000259" key="1">
    <source>
        <dbReference type="Pfam" id="PF13966"/>
    </source>
</evidence>
<gene>
    <name evidence="3" type="ORF">F2Q68_00045241</name>
    <name evidence="2" type="ORF">F2Q70_00044270</name>
</gene>
<reference evidence="3" key="1">
    <citation type="submission" date="2019-12" db="EMBL/GenBank/DDBJ databases">
        <title>Genome sequencing and annotation of Brassica cretica.</title>
        <authorList>
            <person name="Studholme D.J."/>
            <person name="Sarris P.F."/>
        </authorList>
    </citation>
    <scope>NUCLEOTIDE SEQUENCE</scope>
    <source>
        <strain evidence="3">PFS-001/15</strain>
        <strain evidence="2">PFS-102/07</strain>
        <tissue evidence="3">Leaf</tissue>
    </source>
</reference>
<proteinExistence type="predicted"/>
<dbReference type="InterPro" id="IPR026960">
    <property type="entry name" value="RVT-Znf"/>
</dbReference>
<dbReference type="Proteomes" id="UP000712281">
    <property type="component" value="Unassembled WGS sequence"/>
</dbReference>
<comment type="caution">
    <text evidence="3">The sequence shown here is derived from an EMBL/GenBank/DDBJ whole genome shotgun (WGS) entry which is preliminary data.</text>
</comment>